<feature type="transmembrane region" description="Helical" evidence="1">
    <location>
        <begin position="342"/>
        <end position="361"/>
    </location>
</feature>
<comment type="caution">
    <text evidence="2">The sequence shown here is derived from an EMBL/GenBank/DDBJ whole genome shotgun (WGS) entry which is preliminary data.</text>
</comment>
<evidence type="ECO:0008006" key="4">
    <source>
        <dbReference type="Google" id="ProtNLM"/>
    </source>
</evidence>
<evidence type="ECO:0000313" key="2">
    <source>
        <dbReference type="EMBL" id="GER59684.1"/>
    </source>
</evidence>
<dbReference type="RefSeq" id="WP_151674140.1">
    <property type="nucleotide sequence ID" value="NZ_BKCG01000004.1"/>
</dbReference>
<organism evidence="2 3">
    <name type="scientific">Patiriisocius marinus</name>
    <dbReference type="NCBI Taxonomy" id="1397112"/>
    <lineage>
        <taxon>Bacteria</taxon>
        <taxon>Pseudomonadati</taxon>
        <taxon>Bacteroidota</taxon>
        <taxon>Flavobacteriia</taxon>
        <taxon>Flavobacteriales</taxon>
        <taxon>Flavobacteriaceae</taxon>
        <taxon>Patiriisocius</taxon>
    </lineage>
</organism>
<dbReference type="EMBL" id="BKCG01000004">
    <property type="protein sequence ID" value="GER59684.1"/>
    <property type="molecule type" value="Genomic_DNA"/>
</dbReference>
<proteinExistence type="predicted"/>
<protein>
    <recommendedName>
        <fullName evidence="4">Glycosyltransferase RgtA/B/C/D-like domain-containing protein</fullName>
    </recommendedName>
</protein>
<feature type="transmembrane region" description="Helical" evidence="1">
    <location>
        <begin position="277"/>
        <end position="295"/>
    </location>
</feature>
<evidence type="ECO:0000256" key="1">
    <source>
        <dbReference type="SAM" id="Phobius"/>
    </source>
</evidence>
<accession>A0A5J4IXJ0</accession>
<feature type="transmembrane region" description="Helical" evidence="1">
    <location>
        <begin position="214"/>
        <end position="236"/>
    </location>
</feature>
<feature type="transmembrane region" description="Helical" evidence="1">
    <location>
        <begin position="90"/>
        <end position="110"/>
    </location>
</feature>
<feature type="transmembrane region" description="Helical" evidence="1">
    <location>
        <begin position="147"/>
        <end position="166"/>
    </location>
</feature>
<dbReference type="AlphaFoldDB" id="A0A5J4IXJ0"/>
<feature type="transmembrane region" description="Helical" evidence="1">
    <location>
        <begin position="172"/>
        <end position="202"/>
    </location>
</feature>
<feature type="transmembrane region" description="Helical" evidence="1">
    <location>
        <begin position="302"/>
        <end position="322"/>
    </location>
</feature>
<dbReference type="OrthoDB" id="1397282at2"/>
<keyword evidence="1" id="KW-0472">Membrane</keyword>
<name>A0A5J4IXJ0_9FLAO</name>
<feature type="transmembrane region" description="Helical" evidence="1">
    <location>
        <begin position="368"/>
        <end position="386"/>
    </location>
</feature>
<keyword evidence="1" id="KW-0812">Transmembrane</keyword>
<dbReference type="Proteomes" id="UP000326509">
    <property type="component" value="Unassembled WGS sequence"/>
</dbReference>
<sequence length="531" mass="61356">MSKRYWAIAIILNLIIASSFFVKNIGVGYSAISSDLQNIIPMCLKLDNPDLYKGDLFADDISNFKYYTPFFISTLREISSWVNYDYIKGLNILLFATNLLYGLTWFFLFFKAFKNHFLLAVFLSVLVRGVVWLPGSEMWGIGDMWTMMPRTLYAAFLPLPFIVLFLKTEWKYIIGGLVLGIILNFHPISGLGGVLIWFLLLLLLKYLKKYKISLFQIALSLIATVVGMLPFVVVYFTKTEIALDYDPALYQEAIRDRIAPFFFDTGLFLKQWLKVRYLFYLLPLIGLLCWTYFKYKEHFKNSLVLALLSCLLVVIPTISIPLESLANNLLGTNIRMSFQLVRIQKLAILPGYFAIGYLIYFFSKSLNISIRFGQIALVFYLLIIVFSSENIFNNVPLIGDDISRDIFPKTATIFTPVESKQARFDMISNYINEHIPEDAVFYRTFFFRPSTKRSVALDGKGASIIIEGNPKKLIDWYLKRKKIASINSEIEKYAYISSLGIDYWLTKDEIFLLEKVHEVNGLFLYKFPKND</sequence>
<keyword evidence="3" id="KW-1185">Reference proteome</keyword>
<reference evidence="2 3" key="1">
    <citation type="submission" date="2019-08" db="EMBL/GenBank/DDBJ databases">
        <title>Draft genome sequence of Ulvibacter marinus type strain NBRC 109484.</title>
        <authorList>
            <person name="Kawano K."/>
            <person name="Ushijima N."/>
            <person name="Kihara M."/>
            <person name="Itoh H."/>
        </authorList>
    </citation>
    <scope>NUCLEOTIDE SEQUENCE [LARGE SCALE GENOMIC DNA]</scope>
    <source>
        <strain evidence="2 3">NBRC 109484</strain>
    </source>
</reference>
<feature type="transmembrane region" description="Helical" evidence="1">
    <location>
        <begin position="6"/>
        <end position="32"/>
    </location>
</feature>
<feature type="transmembrane region" description="Helical" evidence="1">
    <location>
        <begin position="116"/>
        <end position="135"/>
    </location>
</feature>
<keyword evidence="1" id="KW-1133">Transmembrane helix</keyword>
<gene>
    <name evidence="2" type="ORF">ULMA_17920</name>
</gene>
<evidence type="ECO:0000313" key="3">
    <source>
        <dbReference type="Proteomes" id="UP000326509"/>
    </source>
</evidence>